<dbReference type="PANTHER" id="PTHR34294:SF1">
    <property type="entry name" value="TRANSCRIPTIONAL REGULATOR LSRR"/>
    <property type="match status" value="1"/>
</dbReference>
<accession>A0A5B2W109</accession>
<evidence type="ECO:0000313" key="8">
    <source>
        <dbReference type="Proteomes" id="UP000323142"/>
    </source>
</evidence>
<dbReference type="InterPro" id="IPR036388">
    <property type="entry name" value="WH-like_DNA-bd_sf"/>
</dbReference>
<keyword evidence="2" id="KW-0805">Transcription regulation</keyword>
<evidence type="ECO:0000259" key="6">
    <source>
        <dbReference type="Pfam" id="PF04545"/>
    </source>
</evidence>
<protein>
    <submittedName>
        <fullName evidence="7">Sugar-binding transcriptional regulator</fullName>
    </submittedName>
</protein>
<evidence type="ECO:0000256" key="4">
    <source>
        <dbReference type="ARBA" id="ARBA00023163"/>
    </source>
</evidence>
<dbReference type="GO" id="GO:0003700">
    <property type="term" value="F:DNA-binding transcription factor activity"/>
    <property type="evidence" value="ECO:0007669"/>
    <property type="project" value="InterPro"/>
</dbReference>
<sequence>MNVPELRSPVSPPEDDMEVARVKARVVWYYFMGGLTQQEIADRLGITRLRVNRIIGSARTDGSVRVEVSLPLAECVSLEEELKSRFGLLDAAVVPALPAHDAQQRAIGEAAGTMLGGLLEDGRSVGVGWGKTLRACIPRLPARRFSRSWVTALMGGLTRGSGANTFEVSTQLADALGADCYYLAAPIYCPTEESREALLAHPGIADVLRRARAVDAALLSCGDLSERSLLASTSTVWDMREELLGAGAVGDLLGTFIDAEGAIVDHPLNQRVVALAPDELRSIPATILASGSLYKAPVIGAILRGGYVNRVVTDEACARALLAGPAR</sequence>
<dbReference type="GO" id="GO:0030246">
    <property type="term" value="F:carbohydrate binding"/>
    <property type="evidence" value="ECO:0007669"/>
    <property type="project" value="InterPro"/>
</dbReference>
<dbReference type="PANTHER" id="PTHR34294">
    <property type="entry name" value="TRANSCRIPTIONAL REGULATOR-RELATED"/>
    <property type="match status" value="1"/>
</dbReference>
<dbReference type="OrthoDB" id="9808171at2"/>
<organism evidence="7 8">
    <name type="scientific">Salinarimonas soli</name>
    <dbReference type="NCBI Taxonomy" id="1638099"/>
    <lineage>
        <taxon>Bacteria</taxon>
        <taxon>Pseudomonadati</taxon>
        <taxon>Pseudomonadota</taxon>
        <taxon>Alphaproteobacteria</taxon>
        <taxon>Hyphomicrobiales</taxon>
        <taxon>Salinarimonadaceae</taxon>
        <taxon>Salinarimonas</taxon>
    </lineage>
</organism>
<name>A0A5B2W109_9HYPH</name>
<reference evidence="7 8" key="1">
    <citation type="submission" date="2019-09" db="EMBL/GenBank/DDBJ databases">
        <title>Salinarimonas rosea gen. nov., sp. nov., a new member of the a-2 subgroup of the Proteobacteria.</title>
        <authorList>
            <person name="Liu J."/>
        </authorList>
    </citation>
    <scope>NUCLEOTIDE SEQUENCE [LARGE SCALE GENOMIC DNA]</scope>
    <source>
        <strain evidence="7 8">BN140002</strain>
    </source>
</reference>
<dbReference type="Gene3D" id="3.40.50.1360">
    <property type="match status" value="1"/>
</dbReference>
<dbReference type="Gene3D" id="1.10.10.10">
    <property type="entry name" value="Winged helix-like DNA-binding domain superfamily/Winged helix DNA-binding domain"/>
    <property type="match status" value="1"/>
</dbReference>
<dbReference type="Proteomes" id="UP000323142">
    <property type="component" value="Unassembled WGS sequence"/>
</dbReference>
<evidence type="ECO:0000313" key="7">
    <source>
        <dbReference type="EMBL" id="KAA2244332.1"/>
    </source>
</evidence>
<dbReference type="AlphaFoldDB" id="A0A5B2W109"/>
<dbReference type="Pfam" id="PF04545">
    <property type="entry name" value="Sigma70_r4"/>
    <property type="match status" value="1"/>
</dbReference>
<dbReference type="InterPro" id="IPR007630">
    <property type="entry name" value="RNA_pol_sigma70_r4"/>
</dbReference>
<dbReference type="InterPro" id="IPR037171">
    <property type="entry name" value="NagB/RpiA_transferase-like"/>
</dbReference>
<dbReference type="InterPro" id="IPR013324">
    <property type="entry name" value="RNA_pol_sigma_r3/r4-like"/>
</dbReference>
<dbReference type="SUPFAM" id="SSF88659">
    <property type="entry name" value="Sigma3 and sigma4 domains of RNA polymerase sigma factors"/>
    <property type="match status" value="1"/>
</dbReference>
<evidence type="ECO:0000256" key="3">
    <source>
        <dbReference type="ARBA" id="ARBA00023125"/>
    </source>
</evidence>
<reference evidence="7 8" key="2">
    <citation type="submission" date="2019-09" db="EMBL/GenBank/DDBJ databases">
        <authorList>
            <person name="Jin C."/>
        </authorList>
    </citation>
    <scope>NUCLEOTIDE SEQUENCE [LARGE SCALE GENOMIC DNA]</scope>
    <source>
        <strain evidence="7 8">BN140002</strain>
    </source>
</reference>
<comment type="caution">
    <text evidence="7">The sequence shown here is derived from an EMBL/GenBank/DDBJ whole genome shotgun (WGS) entry which is preliminary data.</text>
</comment>
<dbReference type="EMBL" id="VUOA01000001">
    <property type="protein sequence ID" value="KAA2244332.1"/>
    <property type="molecule type" value="Genomic_DNA"/>
</dbReference>
<keyword evidence="4" id="KW-0804">Transcription</keyword>
<keyword evidence="3" id="KW-0238">DNA-binding</keyword>
<keyword evidence="8" id="KW-1185">Reference proteome</keyword>
<dbReference type="SUPFAM" id="SSF100950">
    <property type="entry name" value="NagB/RpiA/CoA transferase-like"/>
    <property type="match status" value="1"/>
</dbReference>
<dbReference type="Pfam" id="PF04198">
    <property type="entry name" value="Sugar-bind"/>
    <property type="match status" value="1"/>
</dbReference>
<evidence type="ECO:0000259" key="5">
    <source>
        <dbReference type="Pfam" id="PF04198"/>
    </source>
</evidence>
<comment type="similarity">
    <text evidence="1">Belongs to the SorC transcriptional regulatory family.</text>
</comment>
<feature type="domain" description="Sugar-binding" evidence="5">
    <location>
        <begin position="72"/>
        <end position="323"/>
    </location>
</feature>
<dbReference type="InterPro" id="IPR051054">
    <property type="entry name" value="SorC_transcr_regulators"/>
</dbReference>
<dbReference type="RefSeq" id="WP_149814988.1">
    <property type="nucleotide sequence ID" value="NZ_VUOA01000001.1"/>
</dbReference>
<gene>
    <name evidence="7" type="ORF">F0L46_00085</name>
</gene>
<feature type="domain" description="RNA polymerase sigma-70 region 4" evidence="6">
    <location>
        <begin position="26"/>
        <end position="58"/>
    </location>
</feature>
<evidence type="ECO:0000256" key="1">
    <source>
        <dbReference type="ARBA" id="ARBA00010466"/>
    </source>
</evidence>
<dbReference type="InterPro" id="IPR007324">
    <property type="entry name" value="Sugar-bd_dom_put"/>
</dbReference>
<evidence type="ECO:0000256" key="2">
    <source>
        <dbReference type="ARBA" id="ARBA00023015"/>
    </source>
</evidence>
<dbReference type="GO" id="GO:0006352">
    <property type="term" value="P:DNA-templated transcription initiation"/>
    <property type="evidence" value="ECO:0007669"/>
    <property type="project" value="InterPro"/>
</dbReference>
<proteinExistence type="inferred from homology"/>
<dbReference type="GO" id="GO:0003677">
    <property type="term" value="F:DNA binding"/>
    <property type="evidence" value="ECO:0007669"/>
    <property type="project" value="UniProtKB-KW"/>
</dbReference>